<gene>
    <name evidence="1" type="ORF">NVIE_002870</name>
</gene>
<accession>A0A060HFX0</accession>
<keyword evidence="2" id="KW-1185">Reference proteome</keyword>
<dbReference type="HOGENOM" id="CLU_3362602_0_0_2"/>
<sequence>MVADIIAKKDEIQWEDEEEGDTNLRVIFRTGGIRI</sequence>
<dbReference type="STRING" id="926571.NVIE_002870"/>
<dbReference type="KEGG" id="nvn:NVIE_002870"/>
<organism evidence="1 2">
    <name type="scientific">Nitrososphaera viennensis EN76</name>
    <dbReference type="NCBI Taxonomy" id="926571"/>
    <lineage>
        <taxon>Archaea</taxon>
        <taxon>Nitrososphaerota</taxon>
        <taxon>Nitrososphaeria</taxon>
        <taxon>Nitrososphaerales</taxon>
        <taxon>Nitrososphaeraceae</taxon>
        <taxon>Nitrososphaera</taxon>
    </lineage>
</organism>
<proteinExistence type="predicted"/>
<evidence type="ECO:0000313" key="2">
    <source>
        <dbReference type="Proteomes" id="UP000027093"/>
    </source>
</evidence>
<dbReference type="Proteomes" id="UP000027093">
    <property type="component" value="Chromosome"/>
</dbReference>
<dbReference type="AlphaFoldDB" id="A0A060HFX0"/>
<protein>
    <submittedName>
        <fullName evidence="1">Uncharacterized protein</fullName>
    </submittedName>
</protein>
<evidence type="ECO:0000313" key="1">
    <source>
        <dbReference type="EMBL" id="AIC14473.1"/>
    </source>
</evidence>
<name>A0A060HFX0_9ARCH</name>
<reference evidence="1 2" key="1">
    <citation type="journal article" date="2014" name="Int. J. Syst. Evol. Microbiol.">
        <title>Nitrososphaera viennensis gen. nov., sp. nov., an aerobic and mesophilic, ammonia-oxidizing archaeon from soil and a member of the archaeal phylum Thaumarchaeota.</title>
        <authorList>
            <person name="Stieglmeier M."/>
            <person name="Klingl A."/>
            <person name="Alves R.J."/>
            <person name="Rittmann S.K."/>
            <person name="Melcher M."/>
            <person name="Leisch N."/>
            <person name="Schleper C."/>
        </authorList>
    </citation>
    <scope>NUCLEOTIDE SEQUENCE [LARGE SCALE GENOMIC DNA]</scope>
    <source>
        <strain evidence="1">EN76</strain>
    </source>
</reference>
<dbReference type="EMBL" id="CP007536">
    <property type="protein sequence ID" value="AIC14473.1"/>
    <property type="molecule type" value="Genomic_DNA"/>
</dbReference>